<reference evidence="1" key="1">
    <citation type="submission" date="2020-06" db="EMBL/GenBank/DDBJ databases">
        <title>WGS assembly of Ceratodon purpureus strain R40.</title>
        <authorList>
            <person name="Carey S.B."/>
            <person name="Jenkins J."/>
            <person name="Shu S."/>
            <person name="Lovell J.T."/>
            <person name="Sreedasyam A."/>
            <person name="Maumus F."/>
            <person name="Tiley G.P."/>
            <person name="Fernandez-Pozo N."/>
            <person name="Barry K."/>
            <person name="Chen C."/>
            <person name="Wang M."/>
            <person name="Lipzen A."/>
            <person name="Daum C."/>
            <person name="Saski C.A."/>
            <person name="Payton A.C."/>
            <person name="Mcbreen J.C."/>
            <person name="Conrad R.E."/>
            <person name="Kollar L.M."/>
            <person name="Olsson S."/>
            <person name="Huttunen S."/>
            <person name="Landis J.B."/>
            <person name="Wickett N.J."/>
            <person name="Johnson M.G."/>
            <person name="Rensing S.A."/>
            <person name="Grimwood J."/>
            <person name="Schmutz J."/>
            <person name="Mcdaniel S.F."/>
        </authorList>
    </citation>
    <scope>NUCLEOTIDE SEQUENCE</scope>
    <source>
        <strain evidence="1">R40</strain>
    </source>
</reference>
<dbReference type="AlphaFoldDB" id="A0A8T0I4Q9"/>
<accession>A0A8T0I4Q9</accession>
<sequence>MLVNCDRIVLICCVITVGTFDAFLRMPHLLEQHAWICPTDCTLVEEWFLIIGAGVKAIFFHSCE</sequence>
<organism evidence="1 2">
    <name type="scientific">Ceratodon purpureus</name>
    <name type="common">Fire moss</name>
    <name type="synonym">Dicranum purpureum</name>
    <dbReference type="NCBI Taxonomy" id="3225"/>
    <lineage>
        <taxon>Eukaryota</taxon>
        <taxon>Viridiplantae</taxon>
        <taxon>Streptophyta</taxon>
        <taxon>Embryophyta</taxon>
        <taxon>Bryophyta</taxon>
        <taxon>Bryophytina</taxon>
        <taxon>Bryopsida</taxon>
        <taxon>Dicranidae</taxon>
        <taxon>Pseudoditrichales</taxon>
        <taxon>Ditrichaceae</taxon>
        <taxon>Ceratodon</taxon>
    </lineage>
</organism>
<keyword evidence="2" id="KW-1185">Reference proteome</keyword>
<protein>
    <submittedName>
        <fullName evidence="1">Uncharacterized protein</fullName>
    </submittedName>
</protein>
<dbReference type="Proteomes" id="UP000822688">
    <property type="component" value="Chromosome 5"/>
</dbReference>
<dbReference type="EMBL" id="CM026425">
    <property type="protein sequence ID" value="KAG0578057.1"/>
    <property type="molecule type" value="Genomic_DNA"/>
</dbReference>
<evidence type="ECO:0000313" key="1">
    <source>
        <dbReference type="EMBL" id="KAG0578057.1"/>
    </source>
</evidence>
<gene>
    <name evidence="1" type="ORF">KC19_5G202000</name>
</gene>
<comment type="caution">
    <text evidence="1">The sequence shown here is derived from an EMBL/GenBank/DDBJ whole genome shotgun (WGS) entry which is preliminary data.</text>
</comment>
<evidence type="ECO:0000313" key="2">
    <source>
        <dbReference type="Proteomes" id="UP000822688"/>
    </source>
</evidence>
<name>A0A8T0I4Q9_CERPU</name>
<proteinExistence type="predicted"/>